<sequence>MFRLLTVFLLLMILVEDEGTFEFVSLLINVFSSSKNIDAKFSLVKYSLRKRADDVGRSLASIRRQLFINPRVSFETLANRLSNGSISFANGTLIPTKSGFR</sequence>
<dbReference type="Proteomes" id="UP000269396">
    <property type="component" value="Unassembled WGS sequence"/>
</dbReference>
<proteinExistence type="predicted"/>
<feature type="chain" id="PRO_5017946056" evidence="1">
    <location>
        <begin position="20"/>
        <end position="101"/>
    </location>
</feature>
<dbReference type="AlphaFoldDB" id="A0A3P8GR27"/>
<dbReference type="EMBL" id="UZAL01036070">
    <property type="protein sequence ID" value="VDP69045.1"/>
    <property type="molecule type" value="Genomic_DNA"/>
</dbReference>
<keyword evidence="1" id="KW-0732">Signal</keyword>
<organism evidence="2 3">
    <name type="scientific">Schistosoma mattheei</name>
    <dbReference type="NCBI Taxonomy" id="31246"/>
    <lineage>
        <taxon>Eukaryota</taxon>
        <taxon>Metazoa</taxon>
        <taxon>Spiralia</taxon>
        <taxon>Lophotrochozoa</taxon>
        <taxon>Platyhelminthes</taxon>
        <taxon>Trematoda</taxon>
        <taxon>Digenea</taxon>
        <taxon>Strigeidida</taxon>
        <taxon>Schistosomatoidea</taxon>
        <taxon>Schistosomatidae</taxon>
        <taxon>Schistosoma</taxon>
    </lineage>
</organism>
<accession>A0A3P8GR27</accession>
<keyword evidence="3" id="KW-1185">Reference proteome</keyword>
<evidence type="ECO:0000256" key="1">
    <source>
        <dbReference type="SAM" id="SignalP"/>
    </source>
</evidence>
<protein>
    <submittedName>
        <fullName evidence="2">Uncharacterized protein</fullName>
    </submittedName>
</protein>
<reference evidence="2 3" key="1">
    <citation type="submission" date="2018-11" db="EMBL/GenBank/DDBJ databases">
        <authorList>
            <consortium name="Pathogen Informatics"/>
        </authorList>
    </citation>
    <scope>NUCLEOTIDE SEQUENCE [LARGE SCALE GENOMIC DNA]</scope>
    <source>
        <strain>Denwood</strain>
        <strain evidence="3">Zambia</strain>
    </source>
</reference>
<gene>
    <name evidence="2" type="ORF">SMTD_LOCUS15608</name>
</gene>
<name>A0A3P8GR27_9TREM</name>
<evidence type="ECO:0000313" key="2">
    <source>
        <dbReference type="EMBL" id="VDP69045.1"/>
    </source>
</evidence>
<evidence type="ECO:0000313" key="3">
    <source>
        <dbReference type="Proteomes" id="UP000269396"/>
    </source>
</evidence>
<feature type="signal peptide" evidence="1">
    <location>
        <begin position="1"/>
        <end position="19"/>
    </location>
</feature>